<comment type="caution">
    <text evidence="6">The sequence shown here is derived from an EMBL/GenBank/DDBJ whole genome shotgun (WGS) entry which is preliminary data.</text>
</comment>
<dbReference type="InterPro" id="IPR046849">
    <property type="entry name" value="E2_motif"/>
</dbReference>
<dbReference type="GO" id="GO:0003723">
    <property type="term" value="F:RNA binding"/>
    <property type="evidence" value="ECO:0007669"/>
    <property type="project" value="InterPro"/>
</dbReference>
<dbReference type="InterPro" id="IPR046960">
    <property type="entry name" value="PPR_At4g14850-like_plant"/>
</dbReference>
<evidence type="ECO:0000256" key="2">
    <source>
        <dbReference type="ARBA" id="ARBA00022737"/>
    </source>
</evidence>
<dbReference type="FunFam" id="1.25.40.10:FF:000144">
    <property type="entry name" value="Pentatricopeptide repeat-containing protein, mitochondrial"/>
    <property type="match status" value="1"/>
</dbReference>
<dbReference type="FunFam" id="1.25.40.10:FF:000366">
    <property type="entry name" value="Pentatricopeptide (PPR) repeat-containing protein"/>
    <property type="match status" value="1"/>
</dbReference>
<dbReference type="NCBIfam" id="TIGR00756">
    <property type="entry name" value="PPR"/>
    <property type="match status" value="4"/>
</dbReference>
<feature type="repeat" description="PPR" evidence="4">
    <location>
        <begin position="114"/>
        <end position="148"/>
    </location>
</feature>
<evidence type="ECO:0000256" key="1">
    <source>
        <dbReference type="ARBA" id="ARBA00006643"/>
    </source>
</evidence>
<dbReference type="Pfam" id="PF13041">
    <property type="entry name" value="PPR_2"/>
    <property type="match status" value="1"/>
</dbReference>
<evidence type="ECO:0000259" key="5">
    <source>
        <dbReference type="Pfam" id="PF14432"/>
    </source>
</evidence>
<dbReference type="Proteomes" id="UP000197138">
    <property type="component" value="Unassembled WGS sequence"/>
</dbReference>
<keyword evidence="2" id="KW-0677">Repeat</keyword>
<feature type="repeat" description="PPR" evidence="4">
    <location>
        <begin position="83"/>
        <end position="113"/>
    </location>
</feature>
<comment type="similarity">
    <text evidence="1">Belongs to the PPR family. PCMP-H subfamily.</text>
</comment>
<dbReference type="AlphaFoldDB" id="A0A218XTS6"/>
<dbReference type="InterPro" id="IPR032867">
    <property type="entry name" value="DYW_dom"/>
</dbReference>
<dbReference type="PANTHER" id="PTHR47926:SF542">
    <property type="entry name" value="PENTATRICOPEPTIDE REPEAT-CONTAINING PROTEIN"/>
    <property type="match status" value="1"/>
</dbReference>
<dbReference type="FunFam" id="1.25.40.10:FF:000488">
    <property type="entry name" value="Pentatricopeptide repeat-containing protein, mitochondrial"/>
    <property type="match status" value="1"/>
</dbReference>
<gene>
    <name evidence="6" type="ORF">CDL15_Pgr022775</name>
</gene>
<accession>A0A218XTS6</accession>
<evidence type="ECO:0000313" key="6">
    <source>
        <dbReference type="EMBL" id="OWM87662.1"/>
    </source>
</evidence>
<dbReference type="GO" id="GO:0008270">
    <property type="term" value="F:zinc ion binding"/>
    <property type="evidence" value="ECO:0007669"/>
    <property type="project" value="InterPro"/>
</dbReference>
<reference evidence="7" key="1">
    <citation type="journal article" date="2017" name="Plant J.">
        <title>The pomegranate (Punica granatum L.) genome and the genomics of punicalagin biosynthesis.</title>
        <authorList>
            <person name="Qin G."/>
            <person name="Xu C."/>
            <person name="Ming R."/>
            <person name="Tang H."/>
            <person name="Guyot R."/>
            <person name="Kramer E.M."/>
            <person name="Hu Y."/>
            <person name="Yi X."/>
            <person name="Qi Y."/>
            <person name="Xu X."/>
            <person name="Gao Z."/>
            <person name="Pan H."/>
            <person name="Jian J."/>
            <person name="Tian Y."/>
            <person name="Yue Z."/>
            <person name="Xu Y."/>
        </authorList>
    </citation>
    <scope>NUCLEOTIDE SEQUENCE [LARGE SCALE GENOMIC DNA]</scope>
    <source>
        <strain evidence="7">cv. Dabenzi</strain>
    </source>
</reference>
<feature type="domain" description="DYW" evidence="5">
    <location>
        <begin position="536"/>
        <end position="607"/>
    </location>
</feature>
<dbReference type="PANTHER" id="PTHR47926">
    <property type="entry name" value="PENTATRICOPEPTIDE REPEAT-CONTAINING PROTEIN"/>
    <property type="match status" value="1"/>
</dbReference>
<proteinExistence type="inferred from homology"/>
<dbReference type="GO" id="GO:0009451">
    <property type="term" value="P:RNA modification"/>
    <property type="evidence" value="ECO:0007669"/>
    <property type="project" value="InterPro"/>
</dbReference>
<dbReference type="Pfam" id="PF20431">
    <property type="entry name" value="E_motif"/>
    <property type="match status" value="1"/>
</dbReference>
<dbReference type="Pfam" id="PF01535">
    <property type="entry name" value="PPR"/>
    <property type="match status" value="6"/>
</dbReference>
<evidence type="ECO:0000256" key="4">
    <source>
        <dbReference type="PROSITE-ProRule" id="PRU00708"/>
    </source>
</evidence>
<organism evidence="6 7">
    <name type="scientific">Punica granatum</name>
    <name type="common">Pomegranate</name>
    <dbReference type="NCBI Taxonomy" id="22663"/>
    <lineage>
        <taxon>Eukaryota</taxon>
        <taxon>Viridiplantae</taxon>
        <taxon>Streptophyta</taxon>
        <taxon>Embryophyta</taxon>
        <taxon>Tracheophyta</taxon>
        <taxon>Spermatophyta</taxon>
        <taxon>Magnoliopsida</taxon>
        <taxon>eudicotyledons</taxon>
        <taxon>Gunneridae</taxon>
        <taxon>Pentapetalae</taxon>
        <taxon>rosids</taxon>
        <taxon>malvids</taxon>
        <taxon>Myrtales</taxon>
        <taxon>Lythraceae</taxon>
        <taxon>Punica</taxon>
    </lineage>
</organism>
<protein>
    <recommendedName>
        <fullName evidence="5">DYW domain-containing protein</fullName>
    </recommendedName>
</protein>
<feature type="repeat" description="PPR" evidence="4">
    <location>
        <begin position="220"/>
        <end position="254"/>
    </location>
</feature>
<evidence type="ECO:0000313" key="7">
    <source>
        <dbReference type="Proteomes" id="UP000197138"/>
    </source>
</evidence>
<dbReference type="EMBL" id="MTKT01000813">
    <property type="protein sequence ID" value="OWM87662.1"/>
    <property type="molecule type" value="Genomic_DNA"/>
</dbReference>
<dbReference type="PROSITE" id="PS51375">
    <property type="entry name" value="PPR"/>
    <property type="match status" value="4"/>
</dbReference>
<sequence length="798" mass="88676">MISSCIHRGKIRAFRLCCPRYLSAVPTAQELDQPLKNSPVPEDGVAAHVQKLNQILQSCARNGDAIEGKACHAQVIHLGLHSDTLTANILVNMYSKCGLLDYARKVFDGMPHRSLVSWNTMIGTLARVGEDQEALTLFIQMLRRGKEGAHAPFSEFTLSSVLCACAAKCALLECKQLHAFSVKAMMDENVFVATALLDLYAKCGLINDANSIFESMRDRSEVTWSSMIAGYVRNEMYEEALVLFQRGQVIGLEHNQFSISAIICACAGLAALIEGNQVHAILWKAGFGSNIFIASSLIDMYAKCGSIREAYIVFLGVEEKNTVLMNSIISGFAKHARPTEAMVLYEKMQQMGMYPNEVTFVCVLNACSHVGSVQKGRKYFDLMIKEYNLSPNVLHYACMVDILGRAGLVNEAYDLIAQMPFDATSSMWGSLLSSCRNHGNLDLAVVAASKLFEIEPENAGNHVLLSNVYAANKKWAEVARVRKFLKDSEAKKEKGRSWIEIKDKVHSFMVGERNHPRIADIYDKLDRMMEEMERMGYRAETEHDLHDVDSGRKQELLKHHSEKLALAFGLMCSSPNAPLRIMKNLRICVDCHSFMKLASSITGREIIRIFSSFEQMGLMHGFKDSFNSEERTGRREIHQSIDLNKPVLNPSMSGLGDPSEIPFSWENKLITEFQGGLSVKNTKKRSSTGIGPRQNTSCTNLDLSLRLSPPIPSPVEDLLISGRSMFPLSSHLCASLGLDGEELSDLGIPKIPTMVLKGCPRCHMFAMVTKITLRCPNCGGYGLVRDFSEGPTKRVRKN</sequence>
<dbReference type="InterPro" id="IPR002885">
    <property type="entry name" value="PPR_rpt"/>
</dbReference>
<keyword evidence="3" id="KW-0809">Transit peptide</keyword>
<name>A0A218XTS6_PUNGR</name>
<dbReference type="Gene3D" id="1.25.40.10">
    <property type="entry name" value="Tetratricopeptide repeat domain"/>
    <property type="match status" value="3"/>
</dbReference>
<dbReference type="InterPro" id="IPR011990">
    <property type="entry name" value="TPR-like_helical_dom_sf"/>
</dbReference>
<dbReference type="Pfam" id="PF20430">
    <property type="entry name" value="Eplus_motif"/>
    <property type="match status" value="1"/>
</dbReference>
<feature type="repeat" description="PPR" evidence="4">
    <location>
        <begin position="321"/>
        <end position="355"/>
    </location>
</feature>
<dbReference type="InterPro" id="IPR046848">
    <property type="entry name" value="E_motif"/>
</dbReference>
<evidence type="ECO:0000256" key="3">
    <source>
        <dbReference type="ARBA" id="ARBA00022946"/>
    </source>
</evidence>
<dbReference type="FunFam" id="1.25.40.10:FF:000381">
    <property type="entry name" value="Pentatricopeptide repeat-containing protein"/>
    <property type="match status" value="1"/>
</dbReference>
<dbReference type="Pfam" id="PF14432">
    <property type="entry name" value="DYW_deaminase"/>
    <property type="match status" value="1"/>
</dbReference>